<organism evidence="3 4">
    <name type="scientific">Hydrocarboniphaga effusa AP103</name>
    <dbReference type="NCBI Taxonomy" id="1172194"/>
    <lineage>
        <taxon>Bacteria</taxon>
        <taxon>Pseudomonadati</taxon>
        <taxon>Pseudomonadota</taxon>
        <taxon>Gammaproteobacteria</taxon>
        <taxon>Nevskiales</taxon>
        <taxon>Nevskiaceae</taxon>
        <taxon>Hydrocarboniphaga</taxon>
    </lineage>
</organism>
<dbReference type="PANTHER" id="PTHR43372">
    <property type="entry name" value="FATTY-ACID AMIDE HYDROLASE"/>
    <property type="match status" value="1"/>
</dbReference>
<feature type="domain" description="Amidase" evidence="2">
    <location>
        <begin position="100"/>
        <end position="526"/>
    </location>
</feature>
<dbReference type="InterPro" id="IPR052739">
    <property type="entry name" value="FAAH2"/>
</dbReference>
<dbReference type="STRING" id="1172194.WQQ_37030"/>
<dbReference type="PANTHER" id="PTHR43372:SF4">
    <property type="entry name" value="FATTY-ACID AMIDE HYDROLASE 2"/>
    <property type="match status" value="1"/>
</dbReference>
<dbReference type="OrthoDB" id="8872210at2"/>
<feature type="compositionally biased region" description="Basic and acidic residues" evidence="1">
    <location>
        <begin position="7"/>
        <end position="16"/>
    </location>
</feature>
<evidence type="ECO:0000313" key="3">
    <source>
        <dbReference type="EMBL" id="EIT68508.1"/>
    </source>
</evidence>
<dbReference type="PROSITE" id="PS51318">
    <property type="entry name" value="TAT"/>
    <property type="match status" value="1"/>
</dbReference>
<protein>
    <recommendedName>
        <fullName evidence="2">Amidase domain-containing protein</fullName>
    </recommendedName>
</protein>
<dbReference type="AlphaFoldDB" id="I8T498"/>
<dbReference type="EMBL" id="AKGD01000003">
    <property type="protein sequence ID" value="EIT68508.1"/>
    <property type="molecule type" value="Genomic_DNA"/>
</dbReference>
<dbReference type="SUPFAM" id="SSF75304">
    <property type="entry name" value="Amidase signature (AS) enzymes"/>
    <property type="match status" value="1"/>
</dbReference>
<evidence type="ECO:0000256" key="1">
    <source>
        <dbReference type="SAM" id="MobiDB-lite"/>
    </source>
</evidence>
<comment type="caution">
    <text evidence="3">The sequence shown here is derived from an EMBL/GenBank/DDBJ whole genome shotgun (WGS) entry which is preliminary data.</text>
</comment>
<evidence type="ECO:0000313" key="4">
    <source>
        <dbReference type="Proteomes" id="UP000003704"/>
    </source>
</evidence>
<feature type="compositionally biased region" description="Low complexity" evidence="1">
    <location>
        <begin position="20"/>
        <end position="29"/>
    </location>
</feature>
<dbReference type="InterPro" id="IPR036928">
    <property type="entry name" value="AS_sf"/>
</dbReference>
<dbReference type="Gene3D" id="3.90.1300.10">
    <property type="entry name" value="Amidase signature (AS) domain"/>
    <property type="match status" value="1"/>
</dbReference>
<name>I8T498_9GAMM</name>
<dbReference type="RefSeq" id="WP_007186638.1">
    <property type="nucleotide sequence ID" value="NZ_AKGD01000003.1"/>
</dbReference>
<sequence length="544" mass="57602">MNDFDRDEAPAEHLQSDVESAAQDSTASSRTRSRRALLFGAAAASAALAACGKSKDAAVPAGSAGVASTTSTTPVDSEIVFASATTMAQMIRDKKISARELLTACYARIDAVNPKLNAVVQFCRDRAYKEADAADAALARGQVSGPLHGVPMTIKDSWDTAEVISTGGTQGRAFFIPDKDATVVARLRGAGAILMGKTNTPEFTLGGVSGMGTTVNIIYGMSRNPYDQTRSTSGSTGGGGAIIAAGGSPFDIGTDFGGSIRGPAHANGIAGIKPTTGRVPRTGHIVDYGGVFDSYQQGGPMARRVEDLLLLMPILAGPDNKDAIIMPMPWADPGKVALKGLRVAWYTDMGSDDKGEATKPTAEVIETITRCVKHLEKLGCSVTASRPPDMMAIADISTKLREGDGNAWQKRLTEKYHTTVPGPNRRFDYPLIGTAEFTELLEQRDAWRAKMIAWVKDYDLIVCPPSTGPAPVIGSRDGEGKRGTGFTTTYNIAGWPSGVVRAGTSPEKMPLGVMLTAQPWREDIVLAAMSEIEREFGGWQKPTI</sequence>
<accession>I8T498</accession>
<evidence type="ECO:0000259" key="2">
    <source>
        <dbReference type="Pfam" id="PF01425"/>
    </source>
</evidence>
<gene>
    <name evidence="3" type="ORF">WQQ_37030</name>
</gene>
<dbReference type="InterPro" id="IPR006311">
    <property type="entry name" value="TAT_signal"/>
</dbReference>
<feature type="region of interest" description="Disordered" evidence="1">
    <location>
        <begin position="1"/>
        <end position="29"/>
    </location>
</feature>
<reference evidence="3 4" key="1">
    <citation type="journal article" date="2012" name="J. Bacteriol.">
        <title>Genome Sequence of n-Alkane-Degrading Hydrocarboniphaga effusa Strain AP103T (ATCC BAA-332T).</title>
        <authorList>
            <person name="Chang H.K."/>
            <person name="Zylstra G.J."/>
            <person name="Chae J.C."/>
        </authorList>
    </citation>
    <scope>NUCLEOTIDE SEQUENCE [LARGE SCALE GENOMIC DNA]</scope>
    <source>
        <strain evidence="3 4">AP103</strain>
    </source>
</reference>
<dbReference type="Proteomes" id="UP000003704">
    <property type="component" value="Unassembled WGS sequence"/>
</dbReference>
<dbReference type="GO" id="GO:0012505">
    <property type="term" value="C:endomembrane system"/>
    <property type="evidence" value="ECO:0007669"/>
    <property type="project" value="TreeGrafter"/>
</dbReference>
<keyword evidence="4" id="KW-1185">Reference proteome</keyword>
<proteinExistence type="predicted"/>
<dbReference type="Pfam" id="PF01425">
    <property type="entry name" value="Amidase"/>
    <property type="match status" value="1"/>
</dbReference>
<dbReference type="InterPro" id="IPR023631">
    <property type="entry name" value="Amidase_dom"/>
</dbReference>